<feature type="domain" description="RPAP1/MINIYO-like TPR repeats" evidence="8">
    <location>
        <begin position="955"/>
        <end position="1138"/>
    </location>
</feature>
<dbReference type="EMBL" id="GL377575">
    <property type="protein sequence ID" value="EFJ30618.1"/>
    <property type="molecule type" value="Genomic_DNA"/>
</dbReference>
<evidence type="ECO:0000256" key="4">
    <source>
        <dbReference type="ARBA" id="ARBA00023242"/>
    </source>
</evidence>
<dbReference type="KEGG" id="smo:SELMODRAFT_409136"/>
<keyword evidence="4" id="KW-0539">Nucleus</keyword>
<reference evidence="9 10" key="1">
    <citation type="journal article" date="2011" name="Science">
        <title>The Selaginella genome identifies genetic changes associated with the evolution of vascular plants.</title>
        <authorList>
            <person name="Banks J.A."/>
            <person name="Nishiyama T."/>
            <person name="Hasebe M."/>
            <person name="Bowman J.L."/>
            <person name="Gribskov M."/>
            <person name="dePamphilis C."/>
            <person name="Albert V.A."/>
            <person name="Aono N."/>
            <person name="Aoyama T."/>
            <person name="Ambrose B.A."/>
            <person name="Ashton N.W."/>
            <person name="Axtell M.J."/>
            <person name="Barker E."/>
            <person name="Barker M.S."/>
            <person name="Bennetzen J.L."/>
            <person name="Bonawitz N.D."/>
            <person name="Chapple C."/>
            <person name="Cheng C."/>
            <person name="Correa L.G."/>
            <person name="Dacre M."/>
            <person name="DeBarry J."/>
            <person name="Dreyer I."/>
            <person name="Elias M."/>
            <person name="Engstrom E.M."/>
            <person name="Estelle M."/>
            <person name="Feng L."/>
            <person name="Finet C."/>
            <person name="Floyd S.K."/>
            <person name="Frommer W.B."/>
            <person name="Fujita T."/>
            <person name="Gramzow L."/>
            <person name="Gutensohn M."/>
            <person name="Harholt J."/>
            <person name="Hattori M."/>
            <person name="Heyl A."/>
            <person name="Hirai T."/>
            <person name="Hiwatashi Y."/>
            <person name="Ishikawa M."/>
            <person name="Iwata M."/>
            <person name="Karol K.G."/>
            <person name="Koehler B."/>
            <person name="Kolukisaoglu U."/>
            <person name="Kubo M."/>
            <person name="Kurata T."/>
            <person name="Lalonde S."/>
            <person name="Li K."/>
            <person name="Li Y."/>
            <person name="Litt A."/>
            <person name="Lyons E."/>
            <person name="Manning G."/>
            <person name="Maruyama T."/>
            <person name="Michael T.P."/>
            <person name="Mikami K."/>
            <person name="Miyazaki S."/>
            <person name="Morinaga S."/>
            <person name="Murata T."/>
            <person name="Mueller-Roeber B."/>
            <person name="Nelson D.R."/>
            <person name="Obara M."/>
            <person name="Oguri Y."/>
            <person name="Olmstead R.G."/>
            <person name="Onodera N."/>
            <person name="Petersen B.L."/>
            <person name="Pils B."/>
            <person name="Prigge M."/>
            <person name="Rensing S.A."/>
            <person name="Riano-Pachon D.M."/>
            <person name="Roberts A.W."/>
            <person name="Sato Y."/>
            <person name="Scheller H.V."/>
            <person name="Schulz B."/>
            <person name="Schulz C."/>
            <person name="Shakirov E.V."/>
            <person name="Shibagaki N."/>
            <person name="Shinohara N."/>
            <person name="Shippen D.E."/>
            <person name="Soerensen I."/>
            <person name="Sotooka R."/>
            <person name="Sugimoto N."/>
            <person name="Sugita M."/>
            <person name="Sumikawa N."/>
            <person name="Tanurdzic M."/>
            <person name="Theissen G."/>
            <person name="Ulvskov P."/>
            <person name="Wakazuki S."/>
            <person name="Weng J.K."/>
            <person name="Willats W.W."/>
            <person name="Wipf D."/>
            <person name="Wolf P.G."/>
            <person name="Yang L."/>
            <person name="Zimmer A.D."/>
            <person name="Zhu Q."/>
            <person name="Mitros T."/>
            <person name="Hellsten U."/>
            <person name="Loque D."/>
            <person name="Otillar R."/>
            <person name="Salamov A."/>
            <person name="Schmutz J."/>
            <person name="Shapiro H."/>
            <person name="Lindquist E."/>
            <person name="Lucas S."/>
            <person name="Rokhsar D."/>
            <person name="Grigoriev I.V."/>
        </authorList>
    </citation>
    <scope>NUCLEOTIDE SEQUENCE [LARGE SCALE GENOMIC DNA]</scope>
</reference>
<name>D8RAH0_SELML</name>
<dbReference type="PANTHER" id="PTHR47605">
    <property type="entry name" value="TRANSCRIPTIONAL ELONGATION REGULATOR MINIYO"/>
    <property type="match status" value="1"/>
</dbReference>
<evidence type="ECO:0000313" key="9">
    <source>
        <dbReference type="EMBL" id="EFJ30618.1"/>
    </source>
</evidence>
<dbReference type="AlphaFoldDB" id="D8RAH0"/>
<evidence type="ECO:0000259" key="8">
    <source>
        <dbReference type="Pfam" id="PF25766"/>
    </source>
</evidence>
<evidence type="ECO:0008006" key="11">
    <source>
        <dbReference type="Google" id="ProtNLM"/>
    </source>
</evidence>
<dbReference type="FunCoup" id="D8RAH0">
    <property type="interactions" value="3216"/>
</dbReference>
<protein>
    <recommendedName>
        <fullName evidence="11">RNA polymerase II-associated protein 1 C-terminal domain-containing protein</fullName>
    </recommendedName>
</protein>
<gene>
    <name evidence="9" type="ORF">SELMODRAFT_409136</name>
</gene>
<comment type="subcellular location">
    <subcellularLocation>
        <location evidence="1">Nucleus</location>
    </subcellularLocation>
</comment>
<dbReference type="PANTHER" id="PTHR47605:SF2">
    <property type="entry name" value="TRANSCRIPTIONAL ELONGATION REGULATOR MINIYO"/>
    <property type="match status" value="1"/>
</dbReference>
<dbReference type="SUPFAM" id="SSF48371">
    <property type="entry name" value="ARM repeat"/>
    <property type="match status" value="1"/>
</dbReference>
<feature type="compositionally biased region" description="Basic and acidic residues" evidence="5">
    <location>
        <begin position="147"/>
        <end position="160"/>
    </location>
</feature>
<keyword evidence="10" id="KW-1185">Reference proteome</keyword>
<evidence type="ECO:0000259" key="7">
    <source>
        <dbReference type="Pfam" id="PF08621"/>
    </source>
</evidence>
<feature type="compositionally biased region" description="Basic and acidic residues" evidence="5">
    <location>
        <begin position="69"/>
        <end position="87"/>
    </location>
</feature>
<feature type="region of interest" description="Disordered" evidence="5">
    <location>
        <begin position="147"/>
        <end position="187"/>
    </location>
</feature>
<dbReference type="HOGENOM" id="CLU_002899_1_0_1"/>
<comment type="similarity">
    <text evidence="2">Belongs to the RPAP1 family.</text>
</comment>
<dbReference type="InterPro" id="IPR013929">
    <property type="entry name" value="RPAP1_C"/>
</dbReference>
<evidence type="ECO:0000313" key="10">
    <source>
        <dbReference type="Proteomes" id="UP000001514"/>
    </source>
</evidence>
<dbReference type="InParanoid" id="D8RAH0"/>
<evidence type="ECO:0000259" key="6">
    <source>
        <dbReference type="Pfam" id="PF08620"/>
    </source>
</evidence>
<feature type="domain" description="RPAP1 N-terminal" evidence="7">
    <location>
        <begin position="109"/>
        <end position="154"/>
    </location>
</feature>
<dbReference type="InterPro" id="IPR057989">
    <property type="entry name" value="TPR_RPAP1/MINIYO-like"/>
</dbReference>
<keyword evidence="3" id="KW-0804">Transcription</keyword>
<accession>D8RAH0</accession>
<proteinExistence type="inferred from homology"/>
<evidence type="ECO:0000256" key="5">
    <source>
        <dbReference type="SAM" id="MobiDB-lite"/>
    </source>
</evidence>
<sequence>MEYEPLGVLGEIKEKGFSAAGDSSPQLPAITALPFPVARHRSHGPHWGVFSPRSDEIVDLDEPDGPLEGGRDAARPLQRKSRDDSRWKEVAAAAAAAAQGKDAVPSQAQEIDAENRARISSMSSQEISDAHRELLERLGPEKIKMLQRRGMEKEKQRFGEKNPISPEDGDKSAKTSTSTATPKDAKMQIPVRANEQEKSVKVVAGVMTSAWTERVEAIKSMRFSLDGEVISSSNTDMQDDSDLSSVAQRDYLRAEGDPSALGYTIKEAALLSRSTVPAHRAAGVQLLGTIFSNAASGLQDGRNDYDWQAVWAYCLGPQPELTLTLRLALDDTNLTSVVSCAKALQAMLSSSQNDDFFNLCERSWPGGPLWWTAPVFRKRSNHEEDGYLGGGYWKYNVKSSELLLSQVNNNDNDNSDTTVADDATVATKDVAAGFIRMGVLPRIRYILEVEKLDAAVNAALLSTLVAFARHSPAAAKAVMECPRLINSVIQRFLLPEEDDDTPLVLSQASKSYCVHFAELGALQTATSELFEWSYRLTMFPRAAAADLSKDSAILQEALRLWKICIFHGIGISLFADFHPALSAWLSSASSGDPAIYNLAQESYSVLEVLARTLPVMVKGQQHTQASHTGWSWSIAVPMVKYGLSWLEESSQGSEAEVMALGSVLHFLATVCERVRPEGLPDLVLQVEQAFDRVQARLVSTLRQSSTVYAKLTLANFLHATARLASGLEKLGRETKQLDILLDIAKEKRMEMVNLGSLHGEEHCGCTARGGPAPGLGVGWSSRVPGGGFCSSKLLVARVYASGILRLLELEKGSSSISLKTKLNLTALLTEPSSLERALSRHILSEERWLLTLDDAVKRINQGKGLYDTTQFKGGREFLLQHFTKFWLQKKQPKQHDLKKKLETIKEEETEEEDEEKTANSTVLLREWKGTRLPLPCHWILSPLHSKSSDVTLAGLLLLLGLEEGGAASDIPIVRKVHALSTVFAAGDTFLEEPVSDALGSLQDIYFEEARGALDFQSGVDADYALFAEGLAQNFAAASYGDLRFGRQVAFYLRSGTDVSIHGAVWRCLAQAEVLSLLPPVEECGPGVYFDPPQRSIPLLDMFVSSWITGGLDRAFLRKALPFRLALHHVAHFVLNAGDDETLLLHRQKFARSISRASRRNRESKEMLRELLHYFPDKLEQSQRFLKEAGGGEV</sequence>
<dbReference type="Pfam" id="PF25766">
    <property type="entry name" value="TPR_RPAP1"/>
    <property type="match status" value="1"/>
</dbReference>
<evidence type="ECO:0000256" key="3">
    <source>
        <dbReference type="ARBA" id="ARBA00023163"/>
    </source>
</evidence>
<feature type="domain" description="RPAP1 C-terminal" evidence="6">
    <location>
        <begin position="220"/>
        <end position="294"/>
    </location>
</feature>
<dbReference type="InterPro" id="IPR013930">
    <property type="entry name" value="RPAP1_N"/>
</dbReference>
<dbReference type="Pfam" id="PF08621">
    <property type="entry name" value="RPAP1_N"/>
    <property type="match status" value="1"/>
</dbReference>
<dbReference type="Pfam" id="PF08620">
    <property type="entry name" value="RPAP1_C"/>
    <property type="match status" value="1"/>
</dbReference>
<dbReference type="OMA" id="RGGFWKY"/>
<dbReference type="STRING" id="88036.D8RAH0"/>
<dbReference type="InterPro" id="IPR016024">
    <property type="entry name" value="ARM-type_fold"/>
</dbReference>
<dbReference type="eggNOG" id="KOG4732">
    <property type="taxonomic scope" value="Eukaryota"/>
</dbReference>
<organism evidence="10">
    <name type="scientific">Selaginella moellendorffii</name>
    <name type="common">Spikemoss</name>
    <dbReference type="NCBI Taxonomy" id="88036"/>
    <lineage>
        <taxon>Eukaryota</taxon>
        <taxon>Viridiplantae</taxon>
        <taxon>Streptophyta</taxon>
        <taxon>Embryophyta</taxon>
        <taxon>Tracheophyta</taxon>
        <taxon>Lycopodiopsida</taxon>
        <taxon>Selaginellales</taxon>
        <taxon>Selaginellaceae</taxon>
        <taxon>Selaginella</taxon>
    </lineage>
</organism>
<dbReference type="InterPro" id="IPR055326">
    <property type="entry name" value="MINIYO"/>
</dbReference>
<dbReference type="Proteomes" id="UP000001514">
    <property type="component" value="Unassembled WGS sequence"/>
</dbReference>
<evidence type="ECO:0000256" key="2">
    <source>
        <dbReference type="ARBA" id="ARBA00009953"/>
    </source>
</evidence>
<feature type="region of interest" description="Disordered" evidence="5">
    <location>
        <begin position="59"/>
        <end position="87"/>
    </location>
</feature>
<evidence type="ECO:0000256" key="1">
    <source>
        <dbReference type="ARBA" id="ARBA00004123"/>
    </source>
</evidence>
<dbReference type="Gramene" id="EFJ30618">
    <property type="protein sequence ID" value="EFJ30618"/>
    <property type="gene ID" value="SELMODRAFT_409136"/>
</dbReference>